<proteinExistence type="predicted"/>
<evidence type="ECO:0000313" key="3">
    <source>
        <dbReference type="Proteomes" id="UP001056201"/>
    </source>
</evidence>
<dbReference type="EMBL" id="CP097636">
    <property type="protein sequence ID" value="URI09326.1"/>
    <property type="molecule type" value="Genomic_DNA"/>
</dbReference>
<evidence type="ECO:0000313" key="2">
    <source>
        <dbReference type="EMBL" id="URI09326.1"/>
    </source>
</evidence>
<protein>
    <submittedName>
        <fullName evidence="2">Twin transmembrane helix small protein</fullName>
    </submittedName>
</protein>
<keyword evidence="1" id="KW-0472">Membrane</keyword>
<dbReference type="InterPro" id="IPR021313">
    <property type="entry name" value="DUF2909"/>
</dbReference>
<feature type="transmembrane region" description="Helical" evidence="1">
    <location>
        <begin position="43"/>
        <end position="63"/>
    </location>
</feature>
<evidence type="ECO:0000256" key="1">
    <source>
        <dbReference type="SAM" id="Phobius"/>
    </source>
</evidence>
<keyword evidence="3" id="KW-1185">Reference proteome</keyword>
<keyword evidence="1" id="KW-1133">Transmembrane helix</keyword>
<name>A0ABY4SB76_AQUTE</name>
<dbReference type="NCBIfam" id="NF033233">
    <property type="entry name" value="twin_helix"/>
    <property type="match status" value="1"/>
</dbReference>
<sequence>MKILMAVVLLGILAALGSAGLFMLRKPRPGQPPGRDNRMARALAVRVGLSIALFLFILFSYWMGWIQPTGIPR</sequence>
<reference evidence="2" key="1">
    <citation type="submission" date="2022-05" db="EMBL/GenBank/DDBJ databases">
        <title>An RpoN-dependent PEP-CTERM gene is involved in floc formation of an Aquincola tertiaricarbonis strain.</title>
        <authorList>
            <person name="Qiu D."/>
            <person name="Xia M."/>
        </authorList>
    </citation>
    <scope>NUCLEOTIDE SEQUENCE</scope>
    <source>
        <strain evidence="2">RN12</strain>
    </source>
</reference>
<accession>A0ABY4SB76</accession>
<dbReference type="RefSeq" id="WP_250197555.1">
    <property type="nucleotide sequence ID" value="NZ_CP097636.1"/>
</dbReference>
<gene>
    <name evidence="2" type="ORF">MW290_27555</name>
</gene>
<dbReference type="Pfam" id="PF11137">
    <property type="entry name" value="DUF2909"/>
    <property type="match status" value="1"/>
</dbReference>
<dbReference type="Proteomes" id="UP001056201">
    <property type="component" value="Chromosome 2"/>
</dbReference>
<keyword evidence="1 2" id="KW-0812">Transmembrane</keyword>
<organism evidence="2 3">
    <name type="scientific">Aquincola tertiaricarbonis</name>
    <dbReference type="NCBI Taxonomy" id="391953"/>
    <lineage>
        <taxon>Bacteria</taxon>
        <taxon>Pseudomonadati</taxon>
        <taxon>Pseudomonadota</taxon>
        <taxon>Betaproteobacteria</taxon>
        <taxon>Burkholderiales</taxon>
        <taxon>Sphaerotilaceae</taxon>
        <taxon>Aquincola</taxon>
    </lineage>
</organism>